<evidence type="ECO:0000259" key="2">
    <source>
        <dbReference type="Pfam" id="PF10988"/>
    </source>
</evidence>
<dbReference type="OrthoDB" id="1237646at2"/>
<sequence>MKNILSILFLFLNSLVTFSAQTEKLDKLFQSFENKGGVTSIDIKKPMFNLLDKIDISSEYLNKIQPIMKQVDGFKVLIVSKATFPDNLKSENLGIIEMNQKKTDWVNHSLSQLNFNELMSLKSNDVSMKFLAESEKNNILENLVFNIDSKEENVIFILNGKMKMEDVNRIISSAESKTNTVTVNKIASSFTSSKTNSYVNGEFRNVGNFSGIHVSTGLVVNFTQENPTSVRVVADADKLQYIVTKVEDGVLKVYVDNKGQKNLKFKNININVSSPKINTIKTSSGAIFNAVENIRENNLTVDVSSGSVVNGSFTVSEKANVELSSGAVINSEINTKDINIKGSSGSAANLSGKANWGAVDVSSGAVCNAEGLKFNVLDAESTSGAVVSGHAVEELKAKASSGGIIRYRGNPKIESNISKISGGALKQID</sequence>
<organism evidence="3 4">
    <name type="scientific">Chryseobacterium arachidis</name>
    <dbReference type="NCBI Taxonomy" id="1416778"/>
    <lineage>
        <taxon>Bacteria</taxon>
        <taxon>Pseudomonadati</taxon>
        <taxon>Bacteroidota</taxon>
        <taxon>Flavobacteriia</taxon>
        <taxon>Flavobacteriales</taxon>
        <taxon>Weeksellaceae</taxon>
        <taxon>Chryseobacterium group</taxon>
        <taxon>Chryseobacterium</taxon>
    </lineage>
</organism>
<dbReference type="InterPro" id="IPR021255">
    <property type="entry name" value="DUF2807"/>
</dbReference>
<name>A0A1M5INZ9_9FLAO</name>
<feature type="chain" id="PRO_5009911155" description="Putative auto-transporter adhesin head GIN domain-containing protein" evidence="1">
    <location>
        <begin position="20"/>
        <end position="429"/>
    </location>
</feature>
<dbReference type="AlphaFoldDB" id="A0A1M5INZ9"/>
<evidence type="ECO:0000313" key="3">
    <source>
        <dbReference type="EMBL" id="SHG29966.1"/>
    </source>
</evidence>
<gene>
    <name evidence="3" type="ORF">SAMN05443633_11322</name>
</gene>
<keyword evidence="1" id="KW-0732">Signal</keyword>
<feature type="domain" description="Putative auto-transporter adhesin head GIN" evidence="2">
    <location>
        <begin position="208"/>
        <end position="411"/>
    </location>
</feature>
<evidence type="ECO:0000313" key="4">
    <source>
        <dbReference type="Proteomes" id="UP000184518"/>
    </source>
</evidence>
<evidence type="ECO:0000256" key="1">
    <source>
        <dbReference type="SAM" id="SignalP"/>
    </source>
</evidence>
<dbReference type="RefSeq" id="WP_072962051.1">
    <property type="nucleotide sequence ID" value="NZ_FQUT01000013.1"/>
</dbReference>
<protein>
    <recommendedName>
        <fullName evidence="2">Putative auto-transporter adhesin head GIN domain-containing protein</fullName>
    </recommendedName>
</protein>
<feature type="signal peptide" evidence="1">
    <location>
        <begin position="1"/>
        <end position="19"/>
    </location>
</feature>
<dbReference type="STRING" id="1416778.SAMN05443633_11322"/>
<keyword evidence="4" id="KW-1185">Reference proteome</keyword>
<proteinExistence type="predicted"/>
<accession>A0A1M5INZ9</accession>
<dbReference type="Gene3D" id="2.160.20.120">
    <property type="match status" value="1"/>
</dbReference>
<dbReference type="Proteomes" id="UP000184518">
    <property type="component" value="Unassembled WGS sequence"/>
</dbReference>
<dbReference type="InterPro" id="IPR025348">
    <property type="entry name" value="DUF4252"/>
</dbReference>
<dbReference type="EMBL" id="FQUT01000013">
    <property type="protein sequence ID" value="SHG29966.1"/>
    <property type="molecule type" value="Genomic_DNA"/>
</dbReference>
<dbReference type="Pfam" id="PF10988">
    <property type="entry name" value="DUF2807"/>
    <property type="match status" value="1"/>
</dbReference>
<reference evidence="4" key="1">
    <citation type="submission" date="2016-11" db="EMBL/GenBank/DDBJ databases">
        <authorList>
            <person name="Varghese N."/>
            <person name="Submissions S."/>
        </authorList>
    </citation>
    <scope>NUCLEOTIDE SEQUENCE [LARGE SCALE GENOMIC DNA]</scope>
    <source>
        <strain evidence="4">DSM 27619</strain>
    </source>
</reference>
<dbReference type="Pfam" id="PF14060">
    <property type="entry name" value="DUF4252"/>
    <property type="match status" value="1"/>
</dbReference>